<dbReference type="PANTHER" id="PTHR33494">
    <property type="entry name" value="OS02G0793800 PROTEIN"/>
    <property type="match status" value="1"/>
</dbReference>
<accession>A0ABD1PYU8</accession>
<evidence type="ECO:0000313" key="2">
    <source>
        <dbReference type="EMBL" id="KAL2469092.1"/>
    </source>
</evidence>
<gene>
    <name evidence="2" type="ORF">Fot_50668</name>
</gene>
<name>A0ABD1PYU8_9LAMI</name>
<dbReference type="PANTHER" id="PTHR33494:SF5">
    <property type="entry name" value="F10A16.6 PROTEIN"/>
    <property type="match status" value="1"/>
</dbReference>
<dbReference type="InterPro" id="IPR057939">
    <property type="entry name" value="TRF2_HOY1_PH"/>
</dbReference>
<dbReference type="EMBL" id="JBFOLJ010000016">
    <property type="protein sequence ID" value="KAL2469092.1"/>
    <property type="molecule type" value="Genomic_DNA"/>
</dbReference>
<dbReference type="Pfam" id="PF24818">
    <property type="entry name" value="PH_TRF2_HOY1"/>
    <property type="match status" value="1"/>
</dbReference>
<evidence type="ECO:0000259" key="1">
    <source>
        <dbReference type="Pfam" id="PF24818"/>
    </source>
</evidence>
<dbReference type="Proteomes" id="UP001604277">
    <property type="component" value="Unassembled WGS sequence"/>
</dbReference>
<sequence>MQISAIWQQGTLDSSEESSPLGLTLRKTPSLIDLVEKTLVMDKQDDRSMETNLGLKKNSSRNDYEQLKASNFSAKFIRIGTWQRRSVYEGDVVAKIYYAKRKLVWEILERPLKNKIEIKWSDINAIRAIMCDNEVGTLEIELSQPPLFYFETDPKPRLHALWEQSFDFTSGQASFCRRHYVEFAPRVLDKHYERLLQNDGRLFALSHRLFPSQESTFFESELSFNTYGNISGFLPQMQYEYPCPTDSTSASTNYQFEGQGGYNIQVASPINSNQVFSYPCLDYVGDPNTQVLTDIENHLLGDSQVVCSDVTRHLASVESMCSLLDLLDANPNNGLNPLDLNPNDQVMQNGTENSISYGFSPQPMNSSLLANVEPMCSLLDLVDRNPNDQVTQNGNENSISYGFSPQPLNSIARDSNNVVLNPNNQVMQNGTENSISYCFSPQPMNSSLDVESMCSSLLDLLDANPNNELNPLDVSPNNQVMKNGTGNSLSYGFCPQPMNSTNGDFSTWNSDPNYIENEHKDQLQTRGVTNVNQFHRSDFLAWFHTKVEQ</sequence>
<protein>
    <recommendedName>
        <fullName evidence="1">TRF2/HOY1 PH-like domain-containing protein</fullName>
    </recommendedName>
</protein>
<keyword evidence="3" id="KW-1185">Reference proteome</keyword>
<comment type="caution">
    <text evidence="2">The sequence shown here is derived from an EMBL/GenBank/DDBJ whole genome shotgun (WGS) entry which is preliminary data.</text>
</comment>
<evidence type="ECO:0000313" key="3">
    <source>
        <dbReference type="Proteomes" id="UP001604277"/>
    </source>
</evidence>
<reference evidence="3" key="1">
    <citation type="submission" date="2024-07" db="EMBL/GenBank/DDBJ databases">
        <title>Two chromosome-level genome assemblies of Korean endemic species Abeliophyllum distichum and Forsythia ovata (Oleaceae).</title>
        <authorList>
            <person name="Jang H."/>
        </authorList>
    </citation>
    <scope>NUCLEOTIDE SEQUENCE [LARGE SCALE GENOMIC DNA]</scope>
</reference>
<feature type="domain" description="TRF2/HOY1 PH-like" evidence="1">
    <location>
        <begin position="71"/>
        <end position="189"/>
    </location>
</feature>
<dbReference type="AlphaFoldDB" id="A0ABD1PYU8"/>
<proteinExistence type="predicted"/>
<organism evidence="2 3">
    <name type="scientific">Forsythia ovata</name>
    <dbReference type="NCBI Taxonomy" id="205694"/>
    <lineage>
        <taxon>Eukaryota</taxon>
        <taxon>Viridiplantae</taxon>
        <taxon>Streptophyta</taxon>
        <taxon>Embryophyta</taxon>
        <taxon>Tracheophyta</taxon>
        <taxon>Spermatophyta</taxon>
        <taxon>Magnoliopsida</taxon>
        <taxon>eudicotyledons</taxon>
        <taxon>Gunneridae</taxon>
        <taxon>Pentapetalae</taxon>
        <taxon>asterids</taxon>
        <taxon>lamiids</taxon>
        <taxon>Lamiales</taxon>
        <taxon>Oleaceae</taxon>
        <taxon>Forsythieae</taxon>
        <taxon>Forsythia</taxon>
    </lineage>
</organism>